<proteinExistence type="predicted"/>
<sequence>MISILSQERLIGVALGTAFTASVLFQNRRAMHCQWIRLPKEQMIAKNCSYKFAVFGTKL</sequence>
<reference evidence="1" key="1">
    <citation type="submission" date="2022-05" db="EMBL/GenBank/DDBJ databases">
        <title>The Musa troglodytarum L. genome provides insights into the mechanism of non-climacteric behaviour and enrichment of carotenoids.</title>
        <authorList>
            <person name="Wang J."/>
        </authorList>
    </citation>
    <scope>NUCLEOTIDE SEQUENCE</scope>
    <source>
        <tissue evidence="1">Leaf</tissue>
    </source>
</reference>
<keyword evidence="2" id="KW-1185">Reference proteome</keyword>
<accession>A0A9E7HDS2</accession>
<evidence type="ECO:0000313" key="2">
    <source>
        <dbReference type="Proteomes" id="UP001055439"/>
    </source>
</evidence>
<protein>
    <submittedName>
        <fullName evidence="1">Uncharacterized protein</fullName>
    </submittedName>
</protein>
<name>A0A9E7HDS2_9LILI</name>
<evidence type="ECO:0000313" key="1">
    <source>
        <dbReference type="EMBL" id="URE29383.1"/>
    </source>
</evidence>
<organism evidence="1 2">
    <name type="scientific">Musa troglodytarum</name>
    <name type="common">fe'i banana</name>
    <dbReference type="NCBI Taxonomy" id="320322"/>
    <lineage>
        <taxon>Eukaryota</taxon>
        <taxon>Viridiplantae</taxon>
        <taxon>Streptophyta</taxon>
        <taxon>Embryophyta</taxon>
        <taxon>Tracheophyta</taxon>
        <taxon>Spermatophyta</taxon>
        <taxon>Magnoliopsida</taxon>
        <taxon>Liliopsida</taxon>
        <taxon>Zingiberales</taxon>
        <taxon>Musaceae</taxon>
        <taxon>Musa</taxon>
    </lineage>
</organism>
<dbReference type="Proteomes" id="UP001055439">
    <property type="component" value="Chromosome 8"/>
</dbReference>
<gene>
    <name evidence="1" type="ORF">MUK42_18296</name>
</gene>
<dbReference type="AlphaFoldDB" id="A0A9E7HDS2"/>
<dbReference type="EMBL" id="CP097510">
    <property type="protein sequence ID" value="URE29383.1"/>
    <property type="molecule type" value="Genomic_DNA"/>
</dbReference>